<dbReference type="PANTHER" id="PTHR33498">
    <property type="entry name" value="TRANSPOSASE FOR INSERTION SEQUENCE ELEMENT IS1557"/>
    <property type="match status" value="1"/>
</dbReference>
<organism evidence="1 2">
    <name type="scientific">Nonomuraea composti</name>
    <dbReference type="NCBI Taxonomy" id="2720023"/>
    <lineage>
        <taxon>Bacteria</taxon>
        <taxon>Bacillati</taxon>
        <taxon>Actinomycetota</taxon>
        <taxon>Actinomycetes</taxon>
        <taxon>Streptosporangiales</taxon>
        <taxon>Streptosporangiaceae</taxon>
        <taxon>Nonomuraea</taxon>
    </lineage>
</organism>
<accession>A0ABX1BPP8</accession>
<reference evidence="1 2" key="1">
    <citation type="submission" date="2020-03" db="EMBL/GenBank/DDBJ databases">
        <title>WGS of actinomycetes isolated from Thailand.</title>
        <authorList>
            <person name="Thawai C."/>
        </authorList>
    </citation>
    <scope>NUCLEOTIDE SEQUENCE [LARGE SCALE GENOMIC DNA]</scope>
    <source>
        <strain evidence="1 2">FMUSA5-5</strain>
    </source>
</reference>
<sequence>MGAVVQELAGQAGARLSEVLSVTIFRSTALHLLMRLPLPPLQVPRMQGVEDCALKHRHRYATVLTDAEADERIDALPGRGADVLEAWLRSHPGVDRLPGWGACLREGDSTCSAGWGAGRRPVASVGEFLR</sequence>
<dbReference type="PANTHER" id="PTHR33498:SF1">
    <property type="entry name" value="TRANSPOSASE FOR INSERTION SEQUENCE ELEMENT IS1557"/>
    <property type="match status" value="1"/>
</dbReference>
<evidence type="ECO:0000313" key="2">
    <source>
        <dbReference type="Proteomes" id="UP000696294"/>
    </source>
</evidence>
<dbReference type="Proteomes" id="UP000696294">
    <property type="component" value="Unassembled WGS sequence"/>
</dbReference>
<comment type="caution">
    <text evidence="1">The sequence shown here is derived from an EMBL/GenBank/DDBJ whole genome shotgun (WGS) entry which is preliminary data.</text>
</comment>
<dbReference type="InterPro" id="IPR047951">
    <property type="entry name" value="Transpos_ISL3"/>
</dbReference>
<dbReference type="RefSeq" id="WP_168021750.1">
    <property type="nucleotide sequence ID" value="NZ_JAATEP010000091.1"/>
</dbReference>
<dbReference type="EMBL" id="JAATEP010000091">
    <property type="protein sequence ID" value="NJP98437.1"/>
    <property type="molecule type" value="Genomic_DNA"/>
</dbReference>
<gene>
    <name evidence="1" type="ORF">HCN51_54990</name>
</gene>
<name>A0ABX1BPP8_9ACTN</name>
<protein>
    <submittedName>
        <fullName evidence="1">Transposase</fullName>
    </submittedName>
</protein>
<evidence type="ECO:0000313" key="1">
    <source>
        <dbReference type="EMBL" id="NJP98437.1"/>
    </source>
</evidence>
<keyword evidence="2" id="KW-1185">Reference proteome</keyword>
<proteinExistence type="predicted"/>